<dbReference type="Proteomes" id="UP000824175">
    <property type="component" value="Unassembled WGS sequence"/>
</dbReference>
<accession>A0A9D1L1T8</accession>
<dbReference type="InterPro" id="IPR036412">
    <property type="entry name" value="HAD-like_sf"/>
</dbReference>
<dbReference type="Gene3D" id="3.30.1240.10">
    <property type="match status" value="1"/>
</dbReference>
<dbReference type="GO" id="GO:0005829">
    <property type="term" value="C:cytosol"/>
    <property type="evidence" value="ECO:0007669"/>
    <property type="project" value="TreeGrafter"/>
</dbReference>
<dbReference type="GO" id="GO:0016791">
    <property type="term" value="F:phosphatase activity"/>
    <property type="evidence" value="ECO:0007669"/>
    <property type="project" value="TreeGrafter"/>
</dbReference>
<evidence type="ECO:0000313" key="1">
    <source>
        <dbReference type="EMBL" id="HIU14456.1"/>
    </source>
</evidence>
<dbReference type="Pfam" id="PF08282">
    <property type="entry name" value="Hydrolase_3"/>
    <property type="match status" value="1"/>
</dbReference>
<dbReference type="SUPFAM" id="SSF56784">
    <property type="entry name" value="HAD-like"/>
    <property type="match status" value="1"/>
</dbReference>
<dbReference type="NCBIfam" id="TIGR01484">
    <property type="entry name" value="HAD-SF-IIB"/>
    <property type="match status" value="1"/>
</dbReference>
<organism evidence="1 2">
    <name type="scientific">Candidatus Fimiplasma intestinipullorum</name>
    <dbReference type="NCBI Taxonomy" id="2840825"/>
    <lineage>
        <taxon>Bacteria</taxon>
        <taxon>Bacillati</taxon>
        <taxon>Bacillota</taxon>
        <taxon>Clostridia</taxon>
        <taxon>Eubacteriales</taxon>
        <taxon>Candidatus Fimiplasma</taxon>
    </lineage>
</organism>
<dbReference type="GO" id="GO:0000287">
    <property type="term" value="F:magnesium ion binding"/>
    <property type="evidence" value="ECO:0007669"/>
    <property type="project" value="TreeGrafter"/>
</dbReference>
<dbReference type="InterPro" id="IPR023214">
    <property type="entry name" value="HAD_sf"/>
</dbReference>
<proteinExistence type="predicted"/>
<sequence>MIRRACFSDIDGTLSFHDLPGHVRLEDRQAIAAFRQTGGLFGVCSGRPLCGLKDLDEAGVICDFYILVSGAVILDRDRQVISETPMDLQEAQALFEQYRDQAYIIVQTDRSDALYTNVAVEQKPPTIPIQSLHEIEAHRIYGISLVVKTEEEAASLTKAINQNPSVEGFQNANSVDIVKRGCSKGNAVTLVKEYFQIDKTAGIGDSYNDLSMLEAVDAAFTFVDSPDSVKQKACHLVEKAADLFQIW</sequence>
<evidence type="ECO:0000313" key="2">
    <source>
        <dbReference type="Proteomes" id="UP000824175"/>
    </source>
</evidence>
<reference evidence="1" key="1">
    <citation type="submission" date="2020-10" db="EMBL/GenBank/DDBJ databases">
        <authorList>
            <person name="Gilroy R."/>
        </authorList>
    </citation>
    <scope>NUCLEOTIDE SEQUENCE</scope>
    <source>
        <strain evidence="1">CHK195-11698</strain>
    </source>
</reference>
<dbReference type="PANTHER" id="PTHR10000">
    <property type="entry name" value="PHOSPHOSERINE PHOSPHATASE"/>
    <property type="match status" value="1"/>
</dbReference>
<dbReference type="Gene3D" id="3.40.50.1000">
    <property type="entry name" value="HAD superfamily/HAD-like"/>
    <property type="match status" value="1"/>
</dbReference>
<dbReference type="PANTHER" id="PTHR10000:SF8">
    <property type="entry name" value="HAD SUPERFAMILY HYDROLASE-LIKE, TYPE 3"/>
    <property type="match status" value="1"/>
</dbReference>
<dbReference type="AlphaFoldDB" id="A0A9D1L1T8"/>
<reference evidence="1" key="2">
    <citation type="journal article" date="2021" name="PeerJ">
        <title>Extensive microbial diversity within the chicken gut microbiome revealed by metagenomics and culture.</title>
        <authorList>
            <person name="Gilroy R."/>
            <person name="Ravi A."/>
            <person name="Getino M."/>
            <person name="Pursley I."/>
            <person name="Horton D.L."/>
            <person name="Alikhan N.F."/>
            <person name="Baker D."/>
            <person name="Gharbi K."/>
            <person name="Hall N."/>
            <person name="Watson M."/>
            <person name="Adriaenssens E.M."/>
            <person name="Foster-Nyarko E."/>
            <person name="Jarju S."/>
            <person name="Secka A."/>
            <person name="Antonio M."/>
            <person name="Oren A."/>
            <person name="Chaudhuri R.R."/>
            <person name="La Ragione R."/>
            <person name="Hildebrand F."/>
            <person name="Pallen M.J."/>
        </authorList>
    </citation>
    <scope>NUCLEOTIDE SEQUENCE</scope>
    <source>
        <strain evidence="1">CHK195-11698</strain>
    </source>
</reference>
<dbReference type="EMBL" id="DVMJ01000090">
    <property type="protein sequence ID" value="HIU14456.1"/>
    <property type="molecule type" value="Genomic_DNA"/>
</dbReference>
<keyword evidence="1" id="KW-0378">Hydrolase</keyword>
<gene>
    <name evidence="1" type="ORF">IAD15_10370</name>
</gene>
<comment type="caution">
    <text evidence="1">The sequence shown here is derived from an EMBL/GenBank/DDBJ whole genome shotgun (WGS) entry which is preliminary data.</text>
</comment>
<name>A0A9D1L1T8_9FIRM</name>
<dbReference type="InterPro" id="IPR006379">
    <property type="entry name" value="HAD-SF_hydro_IIB"/>
</dbReference>
<protein>
    <submittedName>
        <fullName evidence="1">HAD-IIB family hydrolase</fullName>
    </submittedName>
</protein>